<name>A0A3M7KR83_AUXPR</name>
<dbReference type="PROSITE" id="PS50102">
    <property type="entry name" value="RRM"/>
    <property type="match status" value="3"/>
</dbReference>
<dbReference type="InterPro" id="IPR012677">
    <property type="entry name" value="Nucleotide-bd_a/b_plait_sf"/>
</dbReference>
<evidence type="ECO:0000256" key="1">
    <source>
        <dbReference type="ARBA" id="ARBA00022884"/>
    </source>
</evidence>
<dbReference type="PANTHER" id="PTHR48025">
    <property type="entry name" value="OS02G0815200 PROTEIN"/>
    <property type="match status" value="1"/>
</dbReference>
<feature type="compositionally biased region" description="Low complexity" evidence="3">
    <location>
        <begin position="13"/>
        <end position="26"/>
    </location>
</feature>
<feature type="non-terminal residue" evidence="5">
    <location>
        <position position="455"/>
    </location>
</feature>
<evidence type="ECO:0000256" key="2">
    <source>
        <dbReference type="PROSITE-ProRule" id="PRU00176"/>
    </source>
</evidence>
<organism evidence="5 6">
    <name type="scientific">Auxenochlorella protothecoides</name>
    <name type="common">Green microalga</name>
    <name type="synonym">Chlorella protothecoides</name>
    <dbReference type="NCBI Taxonomy" id="3075"/>
    <lineage>
        <taxon>Eukaryota</taxon>
        <taxon>Viridiplantae</taxon>
        <taxon>Chlorophyta</taxon>
        <taxon>core chlorophytes</taxon>
        <taxon>Trebouxiophyceae</taxon>
        <taxon>Chlorellales</taxon>
        <taxon>Chlorellaceae</taxon>
        <taxon>Auxenochlorella</taxon>
    </lineage>
</organism>
<feature type="region of interest" description="Disordered" evidence="3">
    <location>
        <begin position="328"/>
        <end position="348"/>
    </location>
</feature>
<dbReference type="AlphaFoldDB" id="A0A3M7KR83"/>
<evidence type="ECO:0000259" key="4">
    <source>
        <dbReference type="PROSITE" id="PS50102"/>
    </source>
</evidence>
<dbReference type="SUPFAM" id="SSF54928">
    <property type="entry name" value="RNA-binding domain, RBD"/>
    <property type="match status" value="2"/>
</dbReference>
<dbReference type="GO" id="GO:0005634">
    <property type="term" value="C:nucleus"/>
    <property type="evidence" value="ECO:0007669"/>
    <property type="project" value="TreeGrafter"/>
</dbReference>
<feature type="non-terminal residue" evidence="5">
    <location>
        <position position="1"/>
    </location>
</feature>
<evidence type="ECO:0000256" key="3">
    <source>
        <dbReference type="SAM" id="MobiDB-lite"/>
    </source>
</evidence>
<comment type="caution">
    <text evidence="5">The sequence shown here is derived from an EMBL/GenBank/DDBJ whole genome shotgun (WGS) entry which is preliminary data.</text>
</comment>
<dbReference type="Proteomes" id="UP000279271">
    <property type="component" value="Unassembled WGS sequence"/>
</dbReference>
<feature type="region of interest" description="Disordered" evidence="3">
    <location>
        <begin position="1"/>
        <end position="134"/>
    </location>
</feature>
<dbReference type="SMART" id="SM00360">
    <property type="entry name" value="RRM"/>
    <property type="match status" value="3"/>
</dbReference>
<protein>
    <recommendedName>
        <fullName evidence="4">RRM domain-containing protein</fullName>
    </recommendedName>
</protein>
<feature type="domain" description="RRM" evidence="4">
    <location>
        <begin position="355"/>
        <end position="431"/>
    </location>
</feature>
<keyword evidence="1 2" id="KW-0694">RNA-binding</keyword>
<dbReference type="GO" id="GO:0003729">
    <property type="term" value="F:mRNA binding"/>
    <property type="evidence" value="ECO:0007669"/>
    <property type="project" value="TreeGrafter"/>
</dbReference>
<reference evidence="6" key="1">
    <citation type="journal article" date="2018" name="Algal Res.">
        <title>Characterization of plant carbon substrate utilization by Auxenochlorella protothecoides.</title>
        <authorList>
            <person name="Vogler B.W."/>
            <person name="Starkenburg S.R."/>
            <person name="Sudasinghe N."/>
            <person name="Schambach J.Y."/>
            <person name="Rollin J.A."/>
            <person name="Pattathil S."/>
            <person name="Barry A.N."/>
        </authorList>
    </citation>
    <scope>NUCLEOTIDE SEQUENCE [LARGE SCALE GENOMIC DNA]</scope>
    <source>
        <strain evidence="6">UTEX 25</strain>
    </source>
</reference>
<dbReference type="InterPro" id="IPR050502">
    <property type="entry name" value="Euk_RNA-bind_prot"/>
</dbReference>
<dbReference type="InterPro" id="IPR035979">
    <property type="entry name" value="RBD_domain_sf"/>
</dbReference>
<evidence type="ECO:0000313" key="6">
    <source>
        <dbReference type="Proteomes" id="UP000279271"/>
    </source>
</evidence>
<feature type="domain" description="RRM" evidence="4">
    <location>
        <begin position="136"/>
        <end position="212"/>
    </location>
</feature>
<feature type="domain" description="RRM" evidence="4">
    <location>
        <begin position="250"/>
        <end position="330"/>
    </location>
</feature>
<sequence>GPFQEETDVSTLQSSQSSSEQYGSGEAPATVVGEEACPGVRPSPFSTLSMRSLSASYTSPRLPSAGGTPRGPRPSDSKGLWPVAPADASPGPGCLRNGTAHSQEEPSSEEQASDADGPAMDTDPGDDAVESGNPTRHFWIGNLSTHISRAVLKTVFDKFGVVDDVVTFPGRMYAFVNFRTTEEAVAAMDTLQGLVIPELTGDRQLLLKYRPVNKAGAKLRALGLGEEGVLSDNLDDRSGADKAGSQEPSPRIWLGNITSATTSKALQGVLARFGPLLDAAVFPARIGPLGYAFVKFERLADAVAAFNALNNTVVPALSGGKQLKMRYKPAGETPGEREGLAAPGDSARGPLSASRHLWLGNINQRPSDQALVDLFSPYGRVDSVRVFPLKAYAFVNFGDMAGAASAMAALDGVVVPALTGLKPLVMRYQQEPLVGAGALSFPVCTLLMDITSPHQ</sequence>
<feature type="compositionally biased region" description="Polar residues" evidence="3">
    <location>
        <begin position="44"/>
        <end position="61"/>
    </location>
</feature>
<dbReference type="Gene3D" id="3.30.70.330">
    <property type="match status" value="3"/>
</dbReference>
<dbReference type="EMBL" id="QOKY01000202">
    <property type="protein sequence ID" value="RMZ53033.1"/>
    <property type="molecule type" value="Genomic_DNA"/>
</dbReference>
<dbReference type="Pfam" id="PF00076">
    <property type="entry name" value="RRM_1"/>
    <property type="match status" value="3"/>
</dbReference>
<gene>
    <name evidence="5" type="ORF">APUTEX25_001152</name>
</gene>
<proteinExistence type="predicted"/>
<evidence type="ECO:0000313" key="5">
    <source>
        <dbReference type="EMBL" id="RMZ53033.1"/>
    </source>
</evidence>
<dbReference type="InterPro" id="IPR000504">
    <property type="entry name" value="RRM_dom"/>
</dbReference>
<accession>A0A3M7KR83</accession>
<dbReference type="PANTHER" id="PTHR48025:SF20">
    <property type="entry name" value="TIA1 CYTOTOXIC GRANULE ASSOCIATED RNA BINDING PROTEIN"/>
    <property type="match status" value="1"/>
</dbReference>